<dbReference type="NCBIfam" id="TIGR00035">
    <property type="entry name" value="asp_race"/>
    <property type="match status" value="1"/>
</dbReference>
<protein>
    <submittedName>
        <fullName evidence="3">Aspartate racemase</fullName>
        <ecNumber evidence="3">5.1.1.13</ecNumber>
    </submittedName>
</protein>
<evidence type="ECO:0000313" key="4">
    <source>
        <dbReference type="Proteomes" id="UP000215355"/>
    </source>
</evidence>
<evidence type="ECO:0000256" key="1">
    <source>
        <dbReference type="ARBA" id="ARBA00007847"/>
    </source>
</evidence>
<reference evidence="3 4" key="1">
    <citation type="submission" date="2017-06" db="EMBL/GenBank/DDBJ databases">
        <authorList>
            <consortium name="Pathogen Informatics"/>
        </authorList>
    </citation>
    <scope>NUCLEOTIDE SEQUENCE [LARGE SCALE GENOMIC DNA]</scope>
    <source>
        <strain evidence="3 4">NCTC12149</strain>
    </source>
</reference>
<dbReference type="EMBL" id="LT906468">
    <property type="protein sequence ID" value="SNV36252.1"/>
    <property type="molecule type" value="Genomic_DNA"/>
</dbReference>
<dbReference type="InterPro" id="IPR004380">
    <property type="entry name" value="Asp_race"/>
</dbReference>
<dbReference type="SUPFAM" id="SSF53681">
    <property type="entry name" value="Aspartate/glutamate racemase"/>
    <property type="match status" value="2"/>
</dbReference>
<gene>
    <name evidence="3" type="ORF">SAMEA4412673_00122</name>
</gene>
<name>A0AAJ5BYI5_9SPHI</name>
<dbReference type="Proteomes" id="UP000215355">
    <property type="component" value="Chromosome 1"/>
</dbReference>
<comment type="similarity">
    <text evidence="1">Belongs to the aspartate/glutamate racemases family.</text>
</comment>
<evidence type="ECO:0000313" key="3">
    <source>
        <dbReference type="EMBL" id="SNV36252.1"/>
    </source>
</evidence>
<dbReference type="AlphaFoldDB" id="A0AAJ5BYI5"/>
<dbReference type="InterPro" id="IPR015942">
    <property type="entry name" value="Asp/Glu/hydantoin_racemase"/>
</dbReference>
<dbReference type="Pfam" id="PF01177">
    <property type="entry name" value="Asp_Glu_race"/>
    <property type="match status" value="1"/>
</dbReference>
<organism evidence="3 4">
    <name type="scientific">Sphingobacterium mizutaii</name>
    <dbReference type="NCBI Taxonomy" id="1010"/>
    <lineage>
        <taxon>Bacteria</taxon>
        <taxon>Pseudomonadati</taxon>
        <taxon>Bacteroidota</taxon>
        <taxon>Sphingobacteriia</taxon>
        <taxon>Sphingobacteriales</taxon>
        <taxon>Sphingobacteriaceae</taxon>
        <taxon>Sphingobacterium</taxon>
    </lineage>
</organism>
<dbReference type="GO" id="GO:0047689">
    <property type="term" value="F:aspartate racemase activity"/>
    <property type="evidence" value="ECO:0007669"/>
    <property type="project" value="UniProtKB-EC"/>
</dbReference>
<dbReference type="PANTHER" id="PTHR21198:SF7">
    <property type="entry name" value="ASPARTATE-GLUTAMATE RACEMASE FAMILY"/>
    <property type="match status" value="1"/>
</dbReference>
<proteinExistence type="inferred from homology"/>
<dbReference type="EC" id="5.1.1.13" evidence="3"/>
<sequence>MIGIVGGVGPLAGVDILKKIIEETNARKDQDHLPVLLSSQSHRIPDRTDYLLGKEPINPGLAISEIALELEKAGATVIGIPCNTAHSPRIFEVVQEELARNNSKIQLLHMVAETAKFIQEKFPGSTVGVLSTIGTRNTGLYKQVIEGYNLKCIEPNDVLQNKVHAAIYDEAYGIKAFSSPVTNRAHDQLVAAIHELKAQGAQVIILGCTELPLALREKSYYGLPVIDPNRILARALIQAINPSKLNPVADLG</sequence>
<dbReference type="Gene3D" id="3.40.50.1860">
    <property type="match status" value="2"/>
</dbReference>
<keyword evidence="2 3" id="KW-0413">Isomerase</keyword>
<evidence type="ECO:0000256" key="2">
    <source>
        <dbReference type="ARBA" id="ARBA00023235"/>
    </source>
</evidence>
<dbReference type="InterPro" id="IPR001920">
    <property type="entry name" value="Asp/Glu_race"/>
</dbReference>
<accession>A0AAJ5BYI5</accession>
<dbReference type="KEGG" id="smiz:4412673_00122"/>
<dbReference type="RefSeq" id="WP_093100150.1">
    <property type="nucleotide sequence ID" value="NZ_CP158798.1"/>
</dbReference>
<dbReference type="PANTHER" id="PTHR21198">
    <property type="entry name" value="GLUTAMATE RACEMASE"/>
    <property type="match status" value="1"/>
</dbReference>